<organism evidence="3 4">
    <name type="scientific">Plakobranchus ocellatus</name>
    <dbReference type="NCBI Taxonomy" id="259542"/>
    <lineage>
        <taxon>Eukaryota</taxon>
        <taxon>Metazoa</taxon>
        <taxon>Spiralia</taxon>
        <taxon>Lophotrochozoa</taxon>
        <taxon>Mollusca</taxon>
        <taxon>Gastropoda</taxon>
        <taxon>Heterobranchia</taxon>
        <taxon>Euthyneura</taxon>
        <taxon>Panpulmonata</taxon>
        <taxon>Sacoglossa</taxon>
        <taxon>Placobranchoidea</taxon>
        <taxon>Plakobranchidae</taxon>
        <taxon>Plakobranchus</taxon>
    </lineage>
</organism>
<dbReference type="PROSITE" id="PS50853">
    <property type="entry name" value="FN3"/>
    <property type="match status" value="1"/>
</dbReference>
<dbReference type="SMART" id="SM00060">
    <property type="entry name" value="FN3"/>
    <property type="match status" value="3"/>
</dbReference>
<dbReference type="InterPro" id="IPR006149">
    <property type="entry name" value="EB_dom"/>
</dbReference>
<keyword evidence="1" id="KW-0677">Repeat</keyword>
<dbReference type="InterPro" id="IPR036116">
    <property type="entry name" value="FN3_sf"/>
</dbReference>
<dbReference type="Proteomes" id="UP000735302">
    <property type="component" value="Unassembled WGS sequence"/>
</dbReference>
<keyword evidence="4" id="KW-1185">Reference proteome</keyword>
<proteinExistence type="predicted"/>
<dbReference type="PANTHER" id="PTHR46708:SF2">
    <property type="entry name" value="FIBRONECTIN TYPE-III DOMAIN-CONTAINING PROTEIN"/>
    <property type="match status" value="1"/>
</dbReference>
<dbReference type="SUPFAM" id="SSF49265">
    <property type="entry name" value="Fibronectin type III"/>
    <property type="match status" value="1"/>
</dbReference>
<dbReference type="InterPro" id="IPR050991">
    <property type="entry name" value="ECM_Regulatory_Proteins"/>
</dbReference>
<dbReference type="Pfam" id="PF00041">
    <property type="entry name" value="fn3"/>
    <property type="match status" value="1"/>
</dbReference>
<keyword evidence="3" id="KW-0675">Receptor</keyword>
<dbReference type="InterPro" id="IPR003961">
    <property type="entry name" value="FN3_dom"/>
</dbReference>
<evidence type="ECO:0000259" key="2">
    <source>
        <dbReference type="PROSITE" id="PS50853"/>
    </source>
</evidence>
<dbReference type="EMBL" id="BLXT01004058">
    <property type="protein sequence ID" value="GFO09038.1"/>
    <property type="molecule type" value="Genomic_DNA"/>
</dbReference>
<dbReference type="PANTHER" id="PTHR46708">
    <property type="entry name" value="TENASCIN"/>
    <property type="match status" value="1"/>
</dbReference>
<protein>
    <submittedName>
        <fullName evidence="3">Receptor-type tyrosine-protein phosphatase f</fullName>
    </submittedName>
</protein>
<dbReference type="CDD" id="cd00063">
    <property type="entry name" value="FN3"/>
    <property type="match status" value="1"/>
</dbReference>
<reference evidence="3 4" key="1">
    <citation type="journal article" date="2021" name="Elife">
        <title>Chloroplast acquisition without the gene transfer in kleptoplastic sea slugs, Plakobranchus ocellatus.</title>
        <authorList>
            <person name="Maeda T."/>
            <person name="Takahashi S."/>
            <person name="Yoshida T."/>
            <person name="Shimamura S."/>
            <person name="Takaki Y."/>
            <person name="Nagai Y."/>
            <person name="Toyoda A."/>
            <person name="Suzuki Y."/>
            <person name="Arimoto A."/>
            <person name="Ishii H."/>
            <person name="Satoh N."/>
            <person name="Nishiyama T."/>
            <person name="Hasebe M."/>
            <person name="Maruyama T."/>
            <person name="Minagawa J."/>
            <person name="Obokata J."/>
            <person name="Shigenobu S."/>
        </authorList>
    </citation>
    <scope>NUCLEOTIDE SEQUENCE [LARGE SCALE GENOMIC DNA]</scope>
</reference>
<dbReference type="AlphaFoldDB" id="A0AAV4ANW6"/>
<name>A0AAV4ANW6_9GAST</name>
<dbReference type="InterPro" id="IPR013783">
    <property type="entry name" value="Ig-like_fold"/>
</dbReference>
<feature type="domain" description="Fibronectin type-III" evidence="2">
    <location>
        <begin position="493"/>
        <end position="583"/>
    </location>
</feature>
<dbReference type="Gene3D" id="2.60.40.10">
    <property type="entry name" value="Immunoglobulins"/>
    <property type="match status" value="3"/>
</dbReference>
<evidence type="ECO:0000313" key="3">
    <source>
        <dbReference type="EMBL" id="GFO09038.1"/>
    </source>
</evidence>
<gene>
    <name evidence="3" type="ORF">PoB_003554300</name>
</gene>
<evidence type="ECO:0000256" key="1">
    <source>
        <dbReference type="ARBA" id="ARBA00022737"/>
    </source>
</evidence>
<comment type="caution">
    <text evidence="3">The sequence shown here is derived from an EMBL/GenBank/DDBJ whole genome shotgun (WGS) entry which is preliminary data.</text>
</comment>
<accession>A0AAV4ANW6</accession>
<evidence type="ECO:0000313" key="4">
    <source>
        <dbReference type="Proteomes" id="UP000735302"/>
    </source>
</evidence>
<dbReference type="Pfam" id="PF01683">
    <property type="entry name" value="EB"/>
    <property type="match status" value="2"/>
</dbReference>
<sequence>MNNKTCVEKSLVGENCASDTQCVSTSVCDTTCKCPENTYNMKNKTCVEKSLVGENCASDTQCVNTSVCDTTCKCPENTYNMNNKTCVEKSLIGASCDFDHQCINTSVCDTNICSCPAETYNLDNSTCVKQLDHGAICSGHHDECRVDGTSCQDDRQNGMRCICSNNHFWDSEQTACRDVNDLKVDINNISSSESSISISWNQPLRKLTSSLTYKVTGIGTIDETSVHGANISGLTNGTQYSYHIKTVLVSEYYNISTDEVNTEQIYTKQSHGGQCDNETIKCVPSSPLMCLDKKCRCPFQQRYSVNGDCYGVSDIQVQNIIAITNTTSATLKWSESPIESVEYNIALQPQEGNTTSGPNAEGATLNNLTQGRRYHATITSKVLADSIYEELSTDATHIFWMKPEKSQGGGQGVRIAKDNYNFTFIASPGDVAKYEVNISNIINNSETSSTTITGLPLKPAKTYSYTIIAYNGIGDRSDDFSNNFTVNAERPGKVEELHVTGKTDSSLNVQWKTPIEPNGNLIGYRITLSRKDREEYCLELEIPCTNCLGKWPVSNQDKLTSLSCAIVPSTSPSAILYFFLFPCGVWDRIDLPYCTCHKRQLKQGVAHELPLSGRWVTSLSLHLALSFIPTFVSCAIVPSTDLPTFRFRREKFR</sequence>